<gene>
    <name evidence="2" type="ORF">ASB58_10575</name>
</gene>
<organism evidence="2 3">
    <name type="scientific">Pseudomonas abyssi</name>
    <dbReference type="NCBI Taxonomy" id="170540"/>
    <lineage>
        <taxon>Bacteria</taxon>
        <taxon>Pseudomonadati</taxon>
        <taxon>Pseudomonadota</taxon>
        <taxon>Gammaproteobacteria</taxon>
        <taxon>Pseudomonadales</taxon>
        <taxon>Pseudomonadaceae</taxon>
        <taxon>Pseudomonas</taxon>
    </lineage>
</organism>
<protein>
    <recommendedName>
        <fullName evidence="4">Quorum-sensing-regulated virulence factor</fullName>
    </recommendedName>
</protein>
<dbReference type="AlphaFoldDB" id="A0A395R2I7"/>
<sequence>MMRWLPLVLAACLAAPLQAASLRDIRLNDTLKQVAEQSNENTPRDISAQITDLGFSAEGDELINRLAVDADYAELMQQDPLLTRSQLQASVCTDLRFRRLLDMGATLTYHFVLKDNEQPVLTQSFIADHCQTL</sequence>
<evidence type="ECO:0000313" key="2">
    <source>
        <dbReference type="EMBL" id="RGP54324.1"/>
    </source>
</evidence>
<evidence type="ECO:0000313" key="3">
    <source>
        <dbReference type="Proteomes" id="UP000265411"/>
    </source>
</evidence>
<feature type="chain" id="PRO_5017242711" description="Quorum-sensing-regulated virulence factor" evidence="1">
    <location>
        <begin position="20"/>
        <end position="133"/>
    </location>
</feature>
<reference evidence="2 3" key="1">
    <citation type="journal article" date="2018" name="Syst. Appl. Microbiol.">
        <title>Pseudomonas gallaeciensis sp. nov., isolated from crude-oil-contaminated intertidal sand samples after the Prestige oil spill.</title>
        <authorList>
            <person name="Mulet M."/>
            <person name="Sanchez D."/>
            <person name="Rodriguez A.C."/>
            <person name="Nogales B."/>
            <person name="Bosch R."/>
            <person name="Busquets A."/>
            <person name="Gomila M."/>
            <person name="Lalucat J."/>
            <person name="Garcia-Valdes E."/>
        </authorList>
    </citation>
    <scope>NUCLEOTIDE SEQUENCE [LARGE SCALE GENOMIC DNA]</scope>
    <source>
        <strain evidence="2 3">V113</strain>
    </source>
</reference>
<dbReference type="InterPro" id="IPR025203">
    <property type="entry name" value="QSregVF"/>
</dbReference>
<keyword evidence="1" id="KW-0732">Signal</keyword>
<comment type="caution">
    <text evidence="2">The sequence shown here is derived from an EMBL/GenBank/DDBJ whole genome shotgun (WGS) entry which is preliminary data.</text>
</comment>
<keyword evidence="3" id="KW-1185">Reference proteome</keyword>
<dbReference type="Proteomes" id="UP000265411">
    <property type="component" value="Unassembled WGS sequence"/>
</dbReference>
<evidence type="ECO:0008006" key="4">
    <source>
        <dbReference type="Google" id="ProtNLM"/>
    </source>
</evidence>
<dbReference type="EMBL" id="LMAZ01000003">
    <property type="protein sequence ID" value="RGP54324.1"/>
    <property type="molecule type" value="Genomic_DNA"/>
</dbReference>
<name>A0A395R2I7_9PSED</name>
<dbReference type="Gene3D" id="3.30.300.250">
    <property type="match status" value="1"/>
</dbReference>
<feature type="signal peptide" evidence="1">
    <location>
        <begin position="1"/>
        <end position="19"/>
    </location>
</feature>
<dbReference type="Pfam" id="PF13652">
    <property type="entry name" value="QSregVF"/>
    <property type="match status" value="1"/>
</dbReference>
<accession>A0A395R2I7</accession>
<proteinExistence type="predicted"/>
<evidence type="ECO:0000256" key="1">
    <source>
        <dbReference type="SAM" id="SignalP"/>
    </source>
</evidence>